<dbReference type="Pfam" id="PF01535">
    <property type="entry name" value="PPR"/>
    <property type="match status" value="5"/>
</dbReference>
<dbReference type="PROSITE" id="PS51375">
    <property type="entry name" value="PPR"/>
    <property type="match status" value="4"/>
</dbReference>
<dbReference type="PANTHER" id="PTHR47926">
    <property type="entry name" value="PENTATRICOPEPTIDE REPEAT-CONTAINING PROTEIN"/>
    <property type="match status" value="1"/>
</dbReference>
<sequence length="612" mass="69184">MIQTRLCLDCIFHDFSWKKYFRFYSTNLSLTTTLFNKYVDRTSVYSWNSIIAELARNGDSVEALRAFLSMRKHSLKPNRSTFPCAIKSCSALCDLTSGKQAHQQALIFGYNADIFVSSALVDMYAKCGDLDDARKAFDEIPHRNVVSWTSMITGYVQNERAHDALLLFKELLLGVGNTLIDAYAKCGNVGFSRKVFDGMEEKDVVSWNSLIAVYAQLGFSTEAIQAFRSMVSDTDVDHNAMTLSTVLLACAHSGALQLGKCIHDQVIKMRLEDNIYVGTSIIDMYCKCGRVGMARKAFNRMKGRNVKSWTAMIAGYGMHGQAREALDVFYEMNQMGVKPNYVTFVSVLAACSHAGFLNEGWFWFRAMKDRFCIDPGVEHYSCMVDLLGRAGFLSRAYDLIREMKTPPDFVVWGSLLAACRIHKNVELGEIAARKLFELDPNNCGYYVSLSNIYAEAGRWDDVKRMRIYMQSHGLAKPPGFSLVELKGRARVFLVGDREHPEHEKTYAYLEELYVKLQEAGYVADTASVLHDVENEEKGMTLQVHSEKLAVAFGILNSVPGATIQVIKNLRICMDCHTTIRLISKIVEREIVVRDSKRFHHFRNGLCSCGDYW</sequence>
<dbReference type="FunFam" id="1.25.40.10:FF:000366">
    <property type="entry name" value="Pentatricopeptide (PPR) repeat-containing protein"/>
    <property type="match status" value="1"/>
</dbReference>
<dbReference type="PANTHER" id="PTHR47926:SF500">
    <property type="entry name" value="REPEAT-CONTAINING PROTEIN, PUTATIVE-RELATED"/>
    <property type="match status" value="1"/>
</dbReference>
<dbReference type="OMA" id="HMYHHCS"/>
<dbReference type="SUPFAM" id="SSF48452">
    <property type="entry name" value="TPR-like"/>
    <property type="match status" value="1"/>
</dbReference>
<dbReference type="InterPro" id="IPR032867">
    <property type="entry name" value="DYW_dom"/>
</dbReference>
<dbReference type="GO" id="GO:0008270">
    <property type="term" value="F:zinc ion binding"/>
    <property type="evidence" value="ECO:0007669"/>
    <property type="project" value="InterPro"/>
</dbReference>
<protein>
    <recommendedName>
        <fullName evidence="4">DYW domain-containing protein</fullName>
    </recommendedName>
</protein>
<evidence type="ECO:0000256" key="2">
    <source>
        <dbReference type="ARBA" id="ARBA00022737"/>
    </source>
</evidence>
<dbReference type="InterPro" id="IPR002885">
    <property type="entry name" value="PPR_rpt"/>
</dbReference>
<dbReference type="Proteomes" id="UP000295252">
    <property type="component" value="Chromosome III"/>
</dbReference>
<dbReference type="OrthoDB" id="185373at2759"/>
<keyword evidence="6" id="KW-1185">Reference proteome</keyword>
<dbReference type="FunFam" id="1.25.40.10:FF:000144">
    <property type="entry name" value="Pentatricopeptide repeat-containing protein, mitochondrial"/>
    <property type="match status" value="1"/>
</dbReference>
<dbReference type="InterPro" id="IPR046960">
    <property type="entry name" value="PPR_At4g14850-like_plant"/>
</dbReference>
<keyword evidence="2" id="KW-0677">Repeat</keyword>
<dbReference type="FunCoup" id="A0A068UAU7">
    <property type="interactions" value="172"/>
</dbReference>
<evidence type="ECO:0000259" key="4">
    <source>
        <dbReference type="Pfam" id="PF14432"/>
    </source>
</evidence>
<feature type="repeat" description="PPR" evidence="3">
    <location>
        <begin position="113"/>
        <end position="147"/>
    </location>
</feature>
<dbReference type="Pfam" id="PF20431">
    <property type="entry name" value="E_motif"/>
    <property type="match status" value="1"/>
</dbReference>
<dbReference type="Gramene" id="CDP05407">
    <property type="protein sequence ID" value="CDP05407"/>
    <property type="gene ID" value="GSCOC_T00020445001"/>
</dbReference>
<evidence type="ECO:0000313" key="6">
    <source>
        <dbReference type="Proteomes" id="UP000295252"/>
    </source>
</evidence>
<dbReference type="InterPro" id="IPR046848">
    <property type="entry name" value="E_motif"/>
</dbReference>
<dbReference type="NCBIfam" id="TIGR00756">
    <property type="entry name" value="PPR"/>
    <property type="match status" value="6"/>
</dbReference>
<dbReference type="Pfam" id="PF14432">
    <property type="entry name" value="DYW_deaminase"/>
    <property type="match status" value="1"/>
</dbReference>
<feature type="repeat" description="PPR" evidence="3">
    <location>
        <begin position="203"/>
        <end position="233"/>
    </location>
</feature>
<dbReference type="InterPro" id="IPR011990">
    <property type="entry name" value="TPR-like_helical_dom_sf"/>
</dbReference>
<accession>A0A068UAU7</accession>
<organism evidence="5 6">
    <name type="scientific">Coffea canephora</name>
    <name type="common">Robusta coffee</name>
    <dbReference type="NCBI Taxonomy" id="49390"/>
    <lineage>
        <taxon>Eukaryota</taxon>
        <taxon>Viridiplantae</taxon>
        <taxon>Streptophyta</taxon>
        <taxon>Embryophyta</taxon>
        <taxon>Tracheophyta</taxon>
        <taxon>Spermatophyta</taxon>
        <taxon>Magnoliopsida</taxon>
        <taxon>eudicotyledons</taxon>
        <taxon>Gunneridae</taxon>
        <taxon>Pentapetalae</taxon>
        <taxon>asterids</taxon>
        <taxon>lamiids</taxon>
        <taxon>Gentianales</taxon>
        <taxon>Rubiaceae</taxon>
        <taxon>Ixoroideae</taxon>
        <taxon>Gardenieae complex</taxon>
        <taxon>Bertiereae - Coffeeae clade</taxon>
        <taxon>Coffeeae</taxon>
        <taxon>Coffea</taxon>
    </lineage>
</organism>
<dbReference type="Gene3D" id="1.25.40.10">
    <property type="entry name" value="Tetratricopeptide repeat domain"/>
    <property type="match status" value="4"/>
</dbReference>
<feature type="repeat" description="PPR" evidence="3">
    <location>
        <begin position="43"/>
        <end position="77"/>
    </location>
</feature>
<dbReference type="EMBL" id="HG739100">
    <property type="protein sequence ID" value="CDP05407.1"/>
    <property type="molecule type" value="Genomic_DNA"/>
</dbReference>
<feature type="repeat" description="PPR" evidence="3">
    <location>
        <begin position="305"/>
        <end position="339"/>
    </location>
</feature>
<gene>
    <name evidence="5" type="ORF">GSCOC_T00020445001</name>
</gene>
<name>A0A068UAU7_COFCA</name>
<comment type="similarity">
    <text evidence="1">Belongs to the PPR family. PCMP-H subfamily.</text>
</comment>
<evidence type="ECO:0000313" key="5">
    <source>
        <dbReference type="EMBL" id="CDP05407.1"/>
    </source>
</evidence>
<reference evidence="6" key="1">
    <citation type="journal article" date="2014" name="Science">
        <title>The coffee genome provides insight into the convergent evolution of caffeine biosynthesis.</title>
        <authorList>
            <person name="Denoeud F."/>
            <person name="Carretero-Paulet L."/>
            <person name="Dereeper A."/>
            <person name="Droc G."/>
            <person name="Guyot R."/>
            <person name="Pietrella M."/>
            <person name="Zheng C."/>
            <person name="Alberti A."/>
            <person name="Anthony F."/>
            <person name="Aprea G."/>
            <person name="Aury J.M."/>
            <person name="Bento P."/>
            <person name="Bernard M."/>
            <person name="Bocs S."/>
            <person name="Campa C."/>
            <person name="Cenci A."/>
            <person name="Combes M.C."/>
            <person name="Crouzillat D."/>
            <person name="Da Silva C."/>
            <person name="Daddiego L."/>
            <person name="De Bellis F."/>
            <person name="Dussert S."/>
            <person name="Garsmeur O."/>
            <person name="Gayraud T."/>
            <person name="Guignon V."/>
            <person name="Jahn K."/>
            <person name="Jamilloux V."/>
            <person name="Joet T."/>
            <person name="Labadie K."/>
            <person name="Lan T."/>
            <person name="Leclercq J."/>
            <person name="Lepelley M."/>
            <person name="Leroy T."/>
            <person name="Li L.T."/>
            <person name="Librado P."/>
            <person name="Lopez L."/>
            <person name="Munoz A."/>
            <person name="Noel B."/>
            <person name="Pallavicini A."/>
            <person name="Perrotta G."/>
            <person name="Poncet V."/>
            <person name="Pot D."/>
            <person name="Priyono X."/>
            <person name="Rigoreau M."/>
            <person name="Rouard M."/>
            <person name="Rozas J."/>
            <person name="Tranchant-Dubreuil C."/>
            <person name="VanBuren R."/>
            <person name="Zhang Q."/>
            <person name="Andrade A.C."/>
            <person name="Argout X."/>
            <person name="Bertrand B."/>
            <person name="de Kochko A."/>
            <person name="Graziosi G."/>
            <person name="Henry R.J."/>
            <person name="Jayarama X."/>
            <person name="Ming R."/>
            <person name="Nagai C."/>
            <person name="Rounsley S."/>
            <person name="Sankoff D."/>
            <person name="Giuliano G."/>
            <person name="Albert V.A."/>
            <person name="Wincker P."/>
            <person name="Lashermes P."/>
        </authorList>
    </citation>
    <scope>NUCLEOTIDE SEQUENCE [LARGE SCALE GENOMIC DNA]</scope>
    <source>
        <strain evidence="6">cv. DH200-94</strain>
    </source>
</reference>
<dbReference type="GO" id="GO:0009451">
    <property type="term" value="P:RNA modification"/>
    <property type="evidence" value="ECO:0007669"/>
    <property type="project" value="InterPro"/>
</dbReference>
<dbReference type="GO" id="GO:0003723">
    <property type="term" value="F:RNA binding"/>
    <property type="evidence" value="ECO:0007669"/>
    <property type="project" value="InterPro"/>
</dbReference>
<dbReference type="Pfam" id="PF13041">
    <property type="entry name" value="PPR_2"/>
    <property type="match status" value="2"/>
</dbReference>
<evidence type="ECO:0000256" key="1">
    <source>
        <dbReference type="ARBA" id="ARBA00006643"/>
    </source>
</evidence>
<dbReference type="FunFam" id="1.25.40.10:FF:000968">
    <property type="entry name" value="Pentatricopeptide repeat-containing protein, mitochondrial"/>
    <property type="match status" value="1"/>
</dbReference>
<evidence type="ECO:0000256" key="3">
    <source>
        <dbReference type="PROSITE-ProRule" id="PRU00708"/>
    </source>
</evidence>
<dbReference type="AlphaFoldDB" id="A0A068UAU7"/>
<proteinExistence type="inferred from homology"/>
<dbReference type="PhylomeDB" id="A0A068UAU7"/>
<feature type="domain" description="DYW" evidence="4">
    <location>
        <begin position="520"/>
        <end position="612"/>
    </location>
</feature>
<dbReference type="InParanoid" id="A0A068UAU7"/>